<evidence type="ECO:0000256" key="13">
    <source>
        <dbReference type="ARBA" id="ARBA00022844"/>
    </source>
</evidence>
<reference evidence="22" key="1">
    <citation type="submission" date="2022-05" db="EMBL/GenBank/DDBJ databases">
        <authorList>
            <person name="Cao W."/>
            <person name="Jia N."/>
            <person name="Lam T.T.-Y."/>
            <person name="Ni X."/>
            <person name="Liu J."/>
        </authorList>
    </citation>
    <scope>NUCLEOTIDE SEQUENCE</scope>
    <source>
        <strain evidence="22">TIGMIC 1</strain>
    </source>
</reference>
<evidence type="ECO:0000256" key="10">
    <source>
        <dbReference type="ARBA" id="ARBA00022801"/>
    </source>
</evidence>
<evidence type="ECO:0000256" key="2">
    <source>
        <dbReference type="ARBA" id="ARBA00001946"/>
    </source>
</evidence>
<sequence length="2081" mass="237036">METSISSIAIPFPRREAIVDDGILYFANLEEVSVPTFALRREADRLTVEVDEIPESVSQVGSSIVDKTINIEIGHIATFVHDFTFAPLSEVTDQALCKHFPVMHDGEDNLTPDYIIDVSATERRVFEFGTTRGYGRVSVMNYYNTKREKYLRPLSTRKDRTGWLVTLSCIVVGHNHIVSDLDLADAVVDELVYRFRFANAVAARVLTAYPLLASQVSEDVTQAERRGQDAIFLLSRSIENELRSSLNKYPLADLKHLDKFLEKDEDKDYMRDMVQGAFQDALKEFHTEHYVDGTSREKALCQNYEDALKVTEGVRDALSDRHKSFKRPVPTDQYKSTIKIPGWLAKAEPRDISIHLTSQHLTGMSDETITSRTWKAVMNTAYCSPQNSWQEDIDREISIATSTLEEQEESENTKAQFHRVKADLSKDDWILLAMRGIEGKANRSEDMVREVRDQSHAVLSPYHDTSGIEACLEENSWFKAASGLDSHYLFGALDQLLDAAMDTAVKGAPVGDKMLKVFRNLRETRLCHWACMVSQLATELAISAKQGCKRHCFILKKLPNFPVYVLIKTTRSGSHIFYSLAVDASKVRKDLTGDIFKNYERSGMWFLTEFNSVKLCKLENMIKLPMMVVALISYFREADSQLMTKTSTVSCLSKRMTSLAVMVMLEDKATTEELITIQRYIQMEGFVAEPLLPKPQKMAEKLDVQLRTTLQVFLLKQCLLSIGSIARQPFKRQSLGKEVSWKGCFAGCIQQLCSTEMMVNSWYLGYLKNKDEDTEANMLASMYEKIVKIEEERPEKDDYLLGGDPLTPGTHEFSGTFIKFMAKALNDEIRHKKGDDWKAEVVEQFYRAIGSTTLDQLATLKATSQFDKEWEEFEDVRLKTYHRSKVLERMAQIVKDGCTFYTDTLGRSFKVVLRDGCMRVCLFKKAQHGGLREIYVLRLEERLIQFGIETLARKVNELTGHETISIPSRKEEILDTHHVRAAKYCGEGTLITMCSSNDAKTWNQGHYTTKFAFLMCELLPTELHTFIWASCAIFRRKRMMLNLDYLRSVAKTKCPKEGFKKKLHDGFSGNADVRWMKKGKTYIETETGMMQGILHLVSSLFHAAFQCAIKKLFRTQIKRIYPNPVLIDILEGSDDSAILISTTVRSAADERRFRILCSVMFYWVKYLSVYAGIYVSPKSTMGCLDVCEYNSEFRFARLMCRPTLKWVAASLSIPEVEKLSDRQEAFSNLLTSVLEGGGTSGLCSQVQLCQAWCHYVLLGLWSSCVFSFVSPFVTRFQNPDIGFFLLDNPVSAGILGFRHNLWRTVRTTELSRIFRKILHNATAEGFSLTSGGSLSKCHMIRWGNRQKLLRIKEKTGLDIEWREITNDDPSILYKNPETNDEVKLVMAAKLDSPGISESLSKGNVLGRVLASSVYILQRRCVTVRNAKRKYTLAELILECKDLGTALTFQEENALFGDVIALEKNEEICQKYSQGLGQAIAQSREMRRAKVEVLSHESCFRSAPVRIMGDVFFGTTRSFLGPGMLERELNSLRETFAWIDPDPSVCLKKSPFDSHMEMKTFFEKLEQKDRKVRLIGAAVYTRMGQTSLDNLIRLNFQKEFELSPSAVEEAAEVQAEEAYCKHVITMILTSPFTNERKRELIVDFLRYCTMEEPKTLRRRSRTNVLRVMKKWLVQQPRIDELIETSRDGICGTFTLRQKVVRSASGQVRYKGDGVWSGKIEGTDCKIYIRSTTANTQVLREVVVSHESDLPDFLAGLSRLCKELHISNPRVSLEDIHTEGHSGPLLGYLVGFRLESRLSKAGAPLYVVPETKGYLRELLNRTDVELVVRGDILNVTAVSDVGSYTMLSYRASGRDVSPEMGNLFQERTKVMKSTLDWVVREPAYSWIGLRPVSAKFRPALDQELSGEVTTPTIDRQELKDVIARCCKSSLRRKGLTVGQFSEVRLRQEDHVDFDASDLAELLEEEVSFDTKTVKELITIAEENVMDMEVIFGREDVEIFDPSESISRLDPLSHHRFCDRIIDDLIDDLGQGTVKRAIHRREMREKDRKGMTTLFNYIGHEIANMFVIADEDEDEEVVPDQAWG</sequence>
<evidence type="ECO:0000313" key="22">
    <source>
        <dbReference type="EMBL" id="UYL95527.1"/>
    </source>
</evidence>
<comment type="cofactor">
    <cofactor evidence="1">
        <name>Mn(2+)</name>
        <dbReference type="ChEBI" id="CHEBI:29035"/>
    </cofactor>
</comment>
<dbReference type="EC" id="2.7.7.48" evidence="6"/>
<dbReference type="EMBL" id="ON746502">
    <property type="protein sequence ID" value="UYL95527.1"/>
    <property type="molecule type" value="Genomic_RNA"/>
</dbReference>
<dbReference type="GO" id="GO:0044423">
    <property type="term" value="C:virion component"/>
    <property type="evidence" value="ECO:0007669"/>
    <property type="project" value="UniProtKB-KW"/>
</dbReference>
<keyword evidence="22" id="KW-0696">RNA-directed RNA polymerase</keyword>
<evidence type="ECO:0000256" key="16">
    <source>
        <dbReference type="ARBA" id="ARBA00030285"/>
    </source>
</evidence>
<organism evidence="22">
    <name type="scientific">Dali Phenu tick virus 1</name>
    <dbReference type="NCBI Taxonomy" id="2972304"/>
    <lineage>
        <taxon>Viruses</taxon>
        <taxon>Riboviria</taxon>
        <taxon>Orthornavirae</taxon>
        <taxon>Negarnaviricota</taxon>
        <taxon>Polyploviricotina</taxon>
        <taxon>Bunyaviricetes</taxon>
        <taxon>Hareavirales</taxon>
        <taxon>Phenuiviridae</taxon>
    </lineage>
</organism>
<evidence type="ECO:0000256" key="6">
    <source>
        <dbReference type="ARBA" id="ARBA00012494"/>
    </source>
</evidence>
<keyword evidence="12" id="KW-0460">Magnesium</keyword>
<evidence type="ECO:0000256" key="1">
    <source>
        <dbReference type="ARBA" id="ARBA00001936"/>
    </source>
</evidence>
<dbReference type="InterPro" id="IPR022531">
    <property type="entry name" value="L_PA-C-like"/>
</dbReference>
<dbReference type="GO" id="GO:0044172">
    <property type="term" value="C:host cell endoplasmic reticulum-Golgi intermediate compartment"/>
    <property type="evidence" value="ECO:0007669"/>
    <property type="project" value="UniProtKB-SubCell"/>
</dbReference>
<comment type="subcellular location">
    <subcellularLocation>
        <location evidence="3">Host Golgi apparatus</location>
    </subcellularLocation>
    <subcellularLocation>
        <location evidence="5">Host endoplasmic reticulum-Golgi intermediate compartment</location>
    </subcellularLocation>
    <subcellularLocation>
        <location evidence="4">Virion</location>
    </subcellularLocation>
</comment>
<evidence type="ECO:0000256" key="12">
    <source>
        <dbReference type="ARBA" id="ARBA00022842"/>
    </source>
</evidence>
<evidence type="ECO:0000256" key="11">
    <source>
        <dbReference type="ARBA" id="ARBA00022812"/>
    </source>
</evidence>
<dbReference type="InterPro" id="IPR007322">
    <property type="entry name" value="RNA_pol_bunyavir"/>
</dbReference>
<evidence type="ECO:0000256" key="14">
    <source>
        <dbReference type="ARBA" id="ARBA00023184"/>
    </source>
</evidence>
<evidence type="ECO:0000256" key="4">
    <source>
        <dbReference type="ARBA" id="ARBA00004328"/>
    </source>
</evidence>
<dbReference type="GO" id="GO:0039694">
    <property type="term" value="P:viral RNA genome replication"/>
    <property type="evidence" value="ECO:0007669"/>
    <property type="project" value="InterPro"/>
</dbReference>
<dbReference type="GO" id="GO:0046872">
    <property type="term" value="F:metal ion binding"/>
    <property type="evidence" value="ECO:0007669"/>
    <property type="project" value="UniProtKB-KW"/>
</dbReference>
<keyword evidence="8" id="KW-0808">Transferase</keyword>
<keyword evidence="11" id="KW-1040">Host Golgi apparatus</keyword>
<dbReference type="Pfam" id="PF12603">
    <property type="entry name" value="L_PA-C-like"/>
    <property type="match status" value="1"/>
</dbReference>
<comment type="cofactor">
    <cofactor evidence="2">
        <name>Mg(2+)</name>
        <dbReference type="ChEBI" id="CHEBI:18420"/>
    </cofactor>
</comment>
<evidence type="ECO:0000256" key="19">
    <source>
        <dbReference type="ARBA" id="ARBA00034123"/>
    </source>
</evidence>
<dbReference type="InterPro" id="IPR029124">
    <property type="entry name" value="L_protein_N"/>
</dbReference>
<evidence type="ECO:0000256" key="3">
    <source>
        <dbReference type="ARBA" id="ARBA00004136"/>
    </source>
</evidence>
<comment type="similarity">
    <text evidence="19">Belongs to the Bunyavirales RNA polymerase family.</text>
</comment>
<protein>
    <recommendedName>
        <fullName evidence="7">RNA-directed RNA polymerase L</fullName>
        <ecNumber evidence="6">2.7.7.48</ecNumber>
    </recommendedName>
    <alternativeName>
        <fullName evidence="16">Large structural protein</fullName>
    </alternativeName>
    <alternativeName>
        <fullName evidence="18">Replicase</fullName>
    </alternativeName>
    <alternativeName>
        <fullName evidence="17">Transcriptase</fullName>
    </alternativeName>
</protein>
<name>A0A9E8AA66_9VIRU</name>
<keyword evidence="15" id="KW-0464">Manganese</keyword>
<keyword evidence="9" id="KW-0479">Metal-binding</keyword>
<dbReference type="GO" id="GO:0003968">
    <property type="term" value="F:RNA-directed RNA polymerase activity"/>
    <property type="evidence" value="ECO:0007669"/>
    <property type="project" value="UniProtKB-KW"/>
</dbReference>
<dbReference type="GO" id="GO:0006351">
    <property type="term" value="P:DNA-templated transcription"/>
    <property type="evidence" value="ECO:0007669"/>
    <property type="project" value="InterPro"/>
</dbReference>
<evidence type="ECO:0000256" key="15">
    <source>
        <dbReference type="ARBA" id="ARBA00023211"/>
    </source>
</evidence>
<evidence type="ECO:0000256" key="18">
    <source>
        <dbReference type="ARBA" id="ARBA00031012"/>
    </source>
</evidence>
<comment type="function">
    <text evidence="20">RNA-dependent RNA polymerase, which is responsible for the replication and transcription of the viral RNA genome using antigenomic RNA as an intermediate. During transcription, synthesizes subgenomic RNAs and assures their capping by a cap-snatching mechanism, which involves the endonuclease activity cleaving the host capped pre-mRNAs. These short capped RNAs are then used as primers for viral transcription. The 3'-end of subgenomic mRNAs molecules are not polyadenylated. During replication, the polymerase binds the 5' and 3' vRNA extremities at distinct sites. In turn, significant conformational changes occur in the polymerase and in vRNA to initiate active RNA synthesis. As a consequence of the use of the same enzyme for both transcription and replication, these mechanisms need to be well coordinated.</text>
</comment>
<evidence type="ECO:0000256" key="20">
    <source>
        <dbReference type="ARBA" id="ARBA00046037"/>
    </source>
</evidence>
<keyword evidence="14" id="KW-1038">Host endoplasmic reticulum</keyword>
<dbReference type="GO" id="GO:0044177">
    <property type="term" value="C:host cell Golgi apparatus"/>
    <property type="evidence" value="ECO:0007669"/>
    <property type="project" value="UniProtKB-SubCell"/>
</dbReference>
<dbReference type="Pfam" id="PF15518">
    <property type="entry name" value="L_protein_N"/>
    <property type="match status" value="1"/>
</dbReference>
<keyword evidence="10" id="KW-0378">Hydrolase</keyword>
<keyword evidence="13" id="KW-0946">Virion</keyword>
<proteinExistence type="inferred from homology"/>
<dbReference type="GO" id="GO:0016787">
    <property type="term" value="F:hydrolase activity"/>
    <property type="evidence" value="ECO:0007669"/>
    <property type="project" value="UniProtKB-KW"/>
</dbReference>
<accession>A0A9E8AA66</accession>
<evidence type="ECO:0000256" key="5">
    <source>
        <dbReference type="ARBA" id="ARBA00004452"/>
    </source>
</evidence>
<feature type="domain" description="RdRp catalytic" evidence="21">
    <location>
        <begin position="981"/>
        <end position="1170"/>
    </location>
</feature>
<dbReference type="InterPro" id="IPR007099">
    <property type="entry name" value="RNA-dir_pol_NSvirus"/>
</dbReference>
<evidence type="ECO:0000256" key="17">
    <source>
        <dbReference type="ARBA" id="ARBA00030436"/>
    </source>
</evidence>
<evidence type="ECO:0000256" key="7">
    <source>
        <dbReference type="ARBA" id="ARBA00018602"/>
    </source>
</evidence>
<evidence type="ECO:0000256" key="8">
    <source>
        <dbReference type="ARBA" id="ARBA00022679"/>
    </source>
</evidence>
<evidence type="ECO:0000259" key="21">
    <source>
        <dbReference type="PROSITE" id="PS50525"/>
    </source>
</evidence>
<dbReference type="Pfam" id="PF04196">
    <property type="entry name" value="Bunya_RdRp"/>
    <property type="match status" value="1"/>
</dbReference>
<dbReference type="PROSITE" id="PS50525">
    <property type="entry name" value="RDRP_SSRNA_NEG_SEG"/>
    <property type="match status" value="1"/>
</dbReference>
<keyword evidence="22" id="KW-0548">Nucleotidyltransferase</keyword>
<evidence type="ECO:0000256" key="9">
    <source>
        <dbReference type="ARBA" id="ARBA00022723"/>
    </source>
</evidence>